<comment type="caution">
    <text evidence="14">The sequence shown here is derived from an EMBL/GenBank/DDBJ whole genome shotgun (WGS) entry which is preliminary data.</text>
</comment>
<evidence type="ECO:0000256" key="8">
    <source>
        <dbReference type="ARBA" id="ARBA00023295"/>
    </source>
</evidence>
<evidence type="ECO:0000256" key="10">
    <source>
        <dbReference type="ARBA" id="ARBA00024574"/>
    </source>
</evidence>
<keyword evidence="8" id="KW-0326">Glycosidase</keyword>
<evidence type="ECO:0000256" key="4">
    <source>
        <dbReference type="ARBA" id="ARBA00022729"/>
    </source>
</evidence>
<evidence type="ECO:0000256" key="6">
    <source>
        <dbReference type="ARBA" id="ARBA00023180"/>
    </source>
</evidence>
<dbReference type="InterPro" id="IPR036881">
    <property type="entry name" value="Glyco_hydro_3_C_sf"/>
</dbReference>
<name>A0A1Y2EIP2_9PEZI</name>
<feature type="domain" description="PA14" evidence="13">
    <location>
        <begin position="510"/>
        <end position="679"/>
    </location>
</feature>
<feature type="chain" id="PRO_5012033681" description="xylan 1,4-beta-xylosidase" evidence="12">
    <location>
        <begin position="22"/>
        <end position="943"/>
    </location>
</feature>
<comment type="catalytic activity">
    <reaction evidence="10">
        <text>Hydrolysis of (1-&gt;4)-beta-D-xylans, to remove successive D-xylose residues from the non-reducing termini.</text>
        <dbReference type="EC" id="3.2.1.37"/>
    </reaction>
</comment>
<evidence type="ECO:0000256" key="7">
    <source>
        <dbReference type="ARBA" id="ARBA00023277"/>
    </source>
</evidence>
<keyword evidence="15" id="KW-1185">Reference proteome</keyword>
<dbReference type="AlphaFoldDB" id="A0A1Y2EIP2"/>
<dbReference type="Proteomes" id="UP000193689">
    <property type="component" value="Unassembled WGS sequence"/>
</dbReference>
<dbReference type="Pfam" id="PF14310">
    <property type="entry name" value="Fn3-like"/>
    <property type="match status" value="1"/>
</dbReference>
<feature type="signal peptide" evidence="12">
    <location>
        <begin position="1"/>
        <end position="21"/>
    </location>
</feature>
<keyword evidence="4 12" id="KW-0732">Signal</keyword>
<evidence type="ECO:0000256" key="1">
    <source>
        <dbReference type="ARBA" id="ARBA00004851"/>
    </source>
</evidence>
<dbReference type="SMART" id="SM01217">
    <property type="entry name" value="Fn3_like"/>
    <property type="match status" value="1"/>
</dbReference>
<dbReference type="OrthoDB" id="2123594at2759"/>
<dbReference type="InterPro" id="IPR013783">
    <property type="entry name" value="Ig-like_fold"/>
</dbReference>
<reference evidence="14 15" key="1">
    <citation type="submission" date="2016-07" db="EMBL/GenBank/DDBJ databases">
        <title>Pervasive Adenine N6-methylation of Active Genes in Fungi.</title>
        <authorList>
            <consortium name="DOE Joint Genome Institute"/>
            <person name="Mondo S.J."/>
            <person name="Dannebaum R.O."/>
            <person name="Kuo R.C."/>
            <person name="Labutti K."/>
            <person name="Haridas S."/>
            <person name="Kuo A."/>
            <person name="Salamov A."/>
            <person name="Ahrendt S.R."/>
            <person name="Lipzen A."/>
            <person name="Sullivan W."/>
            <person name="Andreopoulos W.B."/>
            <person name="Clum A."/>
            <person name="Lindquist E."/>
            <person name="Daum C."/>
            <person name="Ramamoorthy G.K."/>
            <person name="Gryganskyi A."/>
            <person name="Culley D."/>
            <person name="Magnuson J.K."/>
            <person name="James T.Y."/>
            <person name="O'Malley M.A."/>
            <person name="Stajich J.E."/>
            <person name="Spatafora J.W."/>
            <person name="Visel A."/>
            <person name="Grigoriev I.V."/>
        </authorList>
    </citation>
    <scope>NUCLEOTIDE SEQUENCE [LARGE SCALE GENOMIC DNA]</scope>
    <source>
        <strain evidence="14 15">CBS 129021</strain>
    </source>
</reference>
<evidence type="ECO:0000313" key="14">
    <source>
        <dbReference type="EMBL" id="ORY71448.1"/>
    </source>
</evidence>
<dbReference type="InterPro" id="IPR037524">
    <property type="entry name" value="PA14/GLEYA"/>
</dbReference>
<dbReference type="InterPro" id="IPR001764">
    <property type="entry name" value="Glyco_hydro_3_N"/>
</dbReference>
<dbReference type="InterPro" id="IPR026891">
    <property type="entry name" value="Fn3-like"/>
</dbReference>
<dbReference type="SUPFAM" id="SSF52279">
    <property type="entry name" value="Beta-D-glucan exohydrolase, C-terminal domain"/>
    <property type="match status" value="1"/>
</dbReference>
<dbReference type="InterPro" id="IPR036962">
    <property type="entry name" value="Glyco_hydro_3_N_sf"/>
</dbReference>
<dbReference type="InParanoid" id="A0A1Y2EIP2"/>
<keyword evidence="6" id="KW-0325">Glycoprotein</keyword>
<dbReference type="EC" id="3.2.1.37" evidence="11"/>
<protein>
    <recommendedName>
        <fullName evidence="11">xylan 1,4-beta-xylosidase</fullName>
        <ecNumber evidence="11">3.2.1.37</ecNumber>
    </recommendedName>
</protein>
<keyword evidence="9" id="KW-0624">Polysaccharide degradation</keyword>
<dbReference type="STRING" id="1141098.A0A1Y2EIP2"/>
<accession>A0A1Y2EIP2</accession>
<dbReference type="InterPro" id="IPR044993">
    <property type="entry name" value="BXL"/>
</dbReference>
<dbReference type="Pfam" id="PF00933">
    <property type="entry name" value="Glyco_hydro_3"/>
    <property type="match status" value="1"/>
</dbReference>
<dbReference type="GO" id="GO:0009044">
    <property type="term" value="F:xylan 1,4-beta-xylosidase activity"/>
    <property type="evidence" value="ECO:0007669"/>
    <property type="project" value="UniProtKB-EC"/>
</dbReference>
<dbReference type="Gene3D" id="2.60.40.10">
    <property type="entry name" value="Immunoglobulins"/>
    <property type="match status" value="1"/>
</dbReference>
<dbReference type="EMBL" id="MCFJ01000001">
    <property type="protein sequence ID" value="ORY71448.1"/>
    <property type="molecule type" value="Genomic_DNA"/>
</dbReference>
<proteinExistence type="inferred from homology"/>
<dbReference type="SUPFAM" id="SSF56988">
    <property type="entry name" value="Anthrax protective antigen"/>
    <property type="match status" value="1"/>
</dbReference>
<dbReference type="PRINTS" id="PR00133">
    <property type="entry name" value="GLHYDRLASE3"/>
</dbReference>
<dbReference type="RefSeq" id="XP_040721040.1">
    <property type="nucleotide sequence ID" value="XM_040857142.1"/>
</dbReference>
<evidence type="ECO:0000256" key="3">
    <source>
        <dbReference type="ARBA" id="ARBA00022651"/>
    </source>
</evidence>
<evidence type="ECO:0000256" key="5">
    <source>
        <dbReference type="ARBA" id="ARBA00022801"/>
    </source>
</evidence>
<dbReference type="Gene3D" id="3.40.50.1700">
    <property type="entry name" value="Glycoside hydrolase family 3 C-terminal domain"/>
    <property type="match status" value="2"/>
</dbReference>
<dbReference type="GeneID" id="63773354"/>
<dbReference type="SUPFAM" id="SSF51445">
    <property type="entry name" value="(Trans)glycosidases"/>
    <property type="match status" value="1"/>
</dbReference>
<dbReference type="PANTHER" id="PTHR42721:SF3">
    <property type="entry name" value="BETA-D-XYLOSIDASE 5-RELATED"/>
    <property type="match status" value="1"/>
</dbReference>
<dbReference type="Gene3D" id="3.20.20.300">
    <property type="entry name" value="Glycoside hydrolase, family 3, N-terminal domain"/>
    <property type="match status" value="1"/>
</dbReference>
<evidence type="ECO:0000259" key="13">
    <source>
        <dbReference type="PROSITE" id="PS51820"/>
    </source>
</evidence>
<keyword evidence="7" id="KW-0119">Carbohydrate metabolism</keyword>
<organism evidence="14 15">
    <name type="scientific">Pseudomassariella vexata</name>
    <dbReference type="NCBI Taxonomy" id="1141098"/>
    <lineage>
        <taxon>Eukaryota</taxon>
        <taxon>Fungi</taxon>
        <taxon>Dikarya</taxon>
        <taxon>Ascomycota</taxon>
        <taxon>Pezizomycotina</taxon>
        <taxon>Sordariomycetes</taxon>
        <taxon>Xylariomycetidae</taxon>
        <taxon>Amphisphaeriales</taxon>
        <taxon>Pseudomassariaceae</taxon>
        <taxon>Pseudomassariella</taxon>
    </lineage>
</organism>
<evidence type="ECO:0000256" key="11">
    <source>
        <dbReference type="ARBA" id="ARBA00026107"/>
    </source>
</evidence>
<dbReference type="GO" id="GO:0046556">
    <property type="term" value="F:alpha-L-arabinofuranosidase activity"/>
    <property type="evidence" value="ECO:0007669"/>
    <property type="project" value="TreeGrafter"/>
</dbReference>
<comment type="pathway">
    <text evidence="1">Glycan degradation; xylan degradation.</text>
</comment>
<keyword evidence="5 14" id="KW-0378">Hydrolase</keyword>
<dbReference type="InterPro" id="IPR002772">
    <property type="entry name" value="Glyco_hydro_3_C"/>
</dbReference>
<evidence type="ECO:0000313" key="15">
    <source>
        <dbReference type="Proteomes" id="UP000193689"/>
    </source>
</evidence>
<dbReference type="PROSITE" id="PS51820">
    <property type="entry name" value="PA14"/>
    <property type="match status" value="1"/>
</dbReference>
<comment type="similarity">
    <text evidence="2">Belongs to the glycosyl hydrolase 3 family.</text>
</comment>
<dbReference type="InterPro" id="IPR017853">
    <property type="entry name" value="GH"/>
</dbReference>
<sequence length="943" mass="103512">MYLHTWILFVPLIGYLNTANGFDIIDQQPLVRTQQSGVGSDKDAFIDDLIGKMTLPDLVLQMHLMFGDDIVGPNSDNGLYDYTMRFSPESPVGVIQDWYPINTSKYNELQELNLNKSRLHIPFMHIGECLHGVGSFKQSMFPQSIGLSASFHSDLVYRVGRAIGTEARSIGIHACLSPVLDLGLDPRWGRLQEAWGEDKILTSIMGVAYSSGLSKNGSWSDTDAVAPVIKHFAAHGSPQAGHNAAPFIGQGTRQMLQDLVLPFKSAIQLGYARGIMMAYNEFDGLPAAINPLLYELLHEWGFDGFVIADDLGMEELQTWHKVAETPKDAIKQWFNAGGMIQYYDYPLETFLNETVALVDEGEVSLNTLQAHVRRILSLKWDLGLFNEPFVPSTVEPLEIVASHRDLALEAAHKSIVLLRNENDTLPIDPEIQKIRKIALIGPFIDEVNYGGYSGQWGQYPIGNASTLRQAVLQHIENGKLDVTIESGWGANSWEYNAQYAIPPYLLSVNGAPGGLLATYYAYPNFTEPLAPIVETPVLDWGLYPPPGLPSNNFSAVWEGQLESPVDTDSVEGWIGLAISANSSAKIYIDNNLIVSSDYSSDGTIIPNIMSFPFIENNSTSPPAGGAAFTFTKSVTYNIRIEFQTWNNAKKTANEGSLNSQILLFWNLVGFQDDAVSKAVAAANSSDLILLSLGAAWNSDGENADRATLGLSPNQDALAQAVYALGKPVVLVLQGGRPFAIPEYYEQSAAVLNAFFPGQSGGQAIADVLFGDETPGGKMPVTVPRHVGQVPAYYNYKPSARVAKYADLDTRPFYPFGYGLSYTTFAVSAFTTAKSTFTAGAEIEFSVKVKNKGKVRGSYVAQVYLLGRVSQITQPVRQLVAFQRVYLDPREETTVLLHLEVDRYLPILNRAYKWKLEKGNYTFALLDHGGDDADTGLNVTLTSV</sequence>
<evidence type="ECO:0000256" key="9">
    <source>
        <dbReference type="ARBA" id="ARBA00023326"/>
    </source>
</evidence>
<gene>
    <name evidence="14" type="ORF">BCR38DRAFT_358900</name>
</gene>
<evidence type="ECO:0000256" key="2">
    <source>
        <dbReference type="ARBA" id="ARBA00005336"/>
    </source>
</evidence>
<dbReference type="GO" id="GO:0045493">
    <property type="term" value="P:xylan catabolic process"/>
    <property type="evidence" value="ECO:0007669"/>
    <property type="project" value="UniProtKB-KW"/>
</dbReference>
<dbReference type="PANTHER" id="PTHR42721">
    <property type="entry name" value="SUGAR HYDROLASE-RELATED"/>
    <property type="match status" value="1"/>
</dbReference>
<dbReference type="Pfam" id="PF01915">
    <property type="entry name" value="Glyco_hydro_3_C"/>
    <property type="match status" value="1"/>
</dbReference>
<evidence type="ECO:0000256" key="12">
    <source>
        <dbReference type="SAM" id="SignalP"/>
    </source>
</evidence>
<keyword evidence="3" id="KW-0858">Xylan degradation</keyword>
<dbReference type="GO" id="GO:0031222">
    <property type="term" value="P:arabinan catabolic process"/>
    <property type="evidence" value="ECO:0007669"/>
    <property type="project" value="TreeGrafter"/>
</dbReference>